<keyword evidence="6" id="KW-0804">Transcription</keyword>
<dbReference type="InterPro" id="IPR050595">
    <property type="entry name" value="Bact_response_regulator"/>
</dbReference>
<reference evidence="9 10" key="1">
    <citation type="submission" date="2009-03" db="EMBL/GenBank/DDBJ databases">
        <authorList>
            <person name="Setubal J.C."/>
            <person name="Boyle S."/>
            <person name="Crasta O.R."/>
            <person name="Gillespie J.J."/>
            <person name="Kenyon R.W."/>
            <person name="Lu J."/>
            <person name="Mane S."/>
            <person name="Nagrani S."/>
            <person name="Shallom J.M."/>
            <person name="Shallom S."/>
            <person name="Shukla M."/>
            <person name="Snyder E.E."/>
            <person name="Sobral B.W."/>
            <person name="Wattam A.R."/>
            <person name="Will R."/>
            <person name="Williams K."/>
            <person name="Yoo H."/>
            <person name="Bruce D.H."/>
            <person name="Detter C."/>
            <person name="Munk C."/>
            <person name="Brettin T.S."/>
            <person name="Ficht T."/>
        </authorList>
    </citation>
    <scope>NUCLEOTIDE SEQUENCE [LARGE SCALE GENOMIC DNA]</scope>
    <source>
        <strain evidence="9 10">Cudo</strain>
    </source>
</reference>
<gene>
    <name evidence="9" type="ORF">BCETI_1000308</name>
</gene>
<organism evidence="9 10">
    <name type="scientific">Brucella ceti str. Cudo</name>
    <dbReference type="NCBI Taxonomy" id="595497"/>
    <lineage>
        <taxon>Bacteria</taxon>
        <taxon>Pseudomonadati</taxon>
        <taxon>Pseudomonadota</taxon>
        <taxon>Alphaproteobacteria</taxon>
        <taxon>Hyphomicrobiales</taxon>
        <taxon>Brucellaceae</taxon>
        <taxon>Brucella/Ochrobactrum group</taxon>
        <taxon>Brucella</taxon>
    </lineage>
</organism>
<dbReference type="CDD" id="cd17563">
    <property type="entry name" value="REC_RegA-like"/>
    <property type="match status" value="1"/>
</dbReference>
<evidence type="ECO:0000256" key="7">
    <source>
        <dbReference type="PROSITE-ProRule" id="PRU00169"/>
    </source>
</evidence>
<dbReference type="SUPFAM" id="SSF52172">
    <property type="entry name" value="CheY-like"/>
    <property type="match status" value="1"/>
</dbReference>
<comment type="subcellular location">
    <subcellularLocation>
        <location evidence="1">Cytoplasm</location>
    </subcellularLocation>
</comment>
<proteinExistence type="predicted"/>
<dbReference type="AlphaFoldDB" id="C0G3R2"/>
<dbReference type="PANTHER" id="PTHR44591">
    <property type="entry name" value="STRESS RESPONSE REGULATOR PROTEIN 1"/>
    <property type="match status" value="1"/>
</dbReference>
<evidence type="ECO:0000313" key="10">
    <source>
        <dbReference type="Proteomes" id="UP000003678"/>
    </source>
</evidence>
<name>C0G3R2_9HYPH</name>
<dbReference type="InterPro" id="IPR001789">
    <property type="entry name" value="Sig_transdc_resp-reg_receiver"/>
</dbReference>
<dbReference type="SMART" id="SM00448">
    <property type="entry name" value="REC"/>
    <property type="match status" value="1"/>
</dbReference>
<evidence type="ECO:0000313" key="9">
    <source>
        <dbReference type="EMBL" id="EEH15377.1"/>
    </source>
</evidence>
<dbReference type="InterPro" id="IPR011006">
    <property type="entry name" value="CheY-like_superfamily"/>
</dbReference>
<dbReference type="GO" id="GO:0003677">
    <property type="term" value="F:DNA binding"/>
    <property type="evidence" value="ECO:0007669"/>
    <property type="project" value="UniProtKB-KW"/>
</dbReference>
<keyword evidence="4" id="KW-0805">Transcription regulation</keyword>
<evidence type="ECO:0000256" key="4">
    <source>
        <dbReference type="ARBA" id="ARBA00023015"/>
    </source>
</evidence>
<dbReference type="NCBIfam" id="NF033791">
    <property type="entry name" value="ActR_PrrA_rreg"/>
    <property type="match status" value="1"/>
</dbReference>
<evidence type="ECO:0000256" key="3">
    <source>
        <dbReference type="ARBA" id="ARBA00023012"/>
    </source>
</evidence>
<evidence type="ECO:0000259" key="8">
    <source>
        <dbReference type="PROSITE" id="PS50110"/>
    </source>
</evidence>
<dbReference type="EMBL" id="ACJD01000001">
    <property type="protein sequence ID" value="EEH15377.1"/>
    <property type="molecule type" value="Genomic_DNA"/>
</dbReference>
<evidence type="ECO:0000256" key="2">
    <source>
        <dbReference type="ARBA" id="ARBA00022553"/>
    </source>
</evidence>
<dbReference type="PANTHER" id="PTHR44591:SF14">
    <property type="entry name" value="PROTEIN PILG"/>
    <property type="match status" value="1"/>
</dbReference>
<dbReference type="Proteomes" id="UP000003678">
    <property type="component" value="Unassembled WGS sequence"/>
</dbReference>
<dbReference type="FunFam" id="1.10.10.60:FF:000036">
    <property type="entry name" value="Two-component system response regulator"/>
    <property type="match status" value="1"/>
</dbReference>
<feature type="modified residue" description="4-aspartylphosphate" evidence="7">
    <location>
        <position position="79"/>
    </location>
</feature>
<feature type="domain" description="Response regulatory" evidence="8">
    <location>
        <begin position="30"/>
        <end position="144"/>
    </location>
</feature>
<dbReference type="InterPro" id="IPR047772">
    <property type="entry name" value="ActR_PrrA_rreg"/>
</dbReference>
<dbReference type="Pfam" id="PF00072">
    <property type="entry name" value="Response_reg"/>
    <property type="match status" value="1"/>
</dbReference>
<evidence type="ECO:0000256" key="5">
    <source>
        <dbReference type="ARBA" id="ARBA00023125"/>
    </source>
</evidence>
<dbReference type="Gene3D" id="3.40.50.2300">
    <property type="match status" value="1"/>
</dbReference>
<dbReference type="PROSITE" id="PS50110">
    <property type="entry name" value="RESPONSE_REGULATORY"/>
    <property type="match status" value="1"/>
</dbReference>
<dbReference type="GO" id="GO:0005737">
    <property type="term" value="C:cytoplasm"/>
    <property type="evidence" value="ECO:0007669"/>
    <property type="project" value="UniProtKB-SubCell"/>
</dbReference>
<sequence length="200" mass="22223">MSIRGTITGRKHPMEDLKQEDTEAIGNDPTLLLVDDDKPFLQRLARAMESRGFQVTTAESVEEGIAAVKTSAPAYAVVDMRLGDGNGLDIIEAIRSRRADTRAIVLTGYGNIATAVNAVKLGAIDYLSKPADADEVFAALTRRPGEKVAPPENPMSADRVRWEHIQRVYEMCERNVSETARRLNMHRRTLQRILAKRAPR</sequence>
<keyword evidence="5" id="KW-0238">DNA-binding</keyword>
<keyword evidence="3" id="KW-0902">Two-component regulatory system</keyword>
<keyword evidence="2 7" id="KW-0597">Phosphoprotein</keyword>
<accession>C0G3R2</accession>
<protein>
    <submittedName>
        <fullName evidence="9">Photosynthetic apparatus regulatory protein regA</fullName>
    </submittedName>
</protein>
<comment type="caution">
    <text evidence="9">The sequence shown here is derived from an EMBL/GenBank/DDBJ whole genome shotgun (WGS) entry which is preliminary data.</text>
</comment>
<evidence type="ECO:0000256" key="6">
    <source>
        <dbReference type="ARBA" id="ARBA00023163"/>
    </source>
</evidence>
<evidence type="ECO:0000256" key="1">
    <source>
        <dbReference type="ARBA" id="ARBA00004496"/>
    </source>
</evidence>
<dbReference type="GO" id="GO:0000160">
    <property type="term" value="P:phosphorelay signal transduction system"/>
    <property type="evidence" value="ECO:0007669"/>
    <property type="project" value="UniProtKB-KW"/>
</dbReference>
<dbReference type="Gene3D" id="1.10.10.60">
    <property type="entry name" value="Homeodomain-like"/>
    <property type="match status" value="1"/>
</dbReference>